<accession>A0A6J4N705</accession>
<proteinExistence type="predicted"/>
<dbReference type="SUPFAM" id="SSF50156">
    <property type="entry name" value="PDZ domain-like"/>
    <property type="match status" value="1"/>
</dbReference>
<gene>
    <name evidence="2" type="ORF">AVDCRST_MAG74-30</name>
</gene>
<dbReference type="PROSITE" id="PS50106">
    <property type="entry name" value="PDZ"/>
    <property type="match status" value="1"/>
</dbReference>
<dbReference type="InterPro" id="IPR036034">
    <property type="entry name" value="PDZ_sf"/>
</dbReference>
<dbReference type="Gene3D" id="2.30.42.10">
    <property type="match status" value="1"/>
</dbReference>
<dbReference type="EMBL" id="CADCUR010000005">
    <property type="protein sequence ID" value="CAA9376656.1"/>
    <property type="molecule type" value="Genomic_DNA"/>
</dbReference>
<evidence type="ECO:0000313" key="2">
    <source>
        <dbReference type="EMBL" id="CAA9376656.1"/>
    </source>
</evidence>
<feature type="domain" description="PDZ" evidence="1">
    <location>
        <begin position="61"/>
        <end position="117"/>
    </location>
</feature>
<dbReference type="Pfam" id="PF17820">
    <property type="entry name" value="PDZ_6"/>
    <property type="match status" value="1"/>
</dbReference>
<dbReference type="InterPro" id="IPR041489">
    <property type="entry name" value="PDZ_6"/>
</dbReference>
<reference evidence="2" key="1">
    <citation type="submission" date="2020-02" db="EMBL/GenBank/DDBJ databases">
        <authorList>
            <person name="Meier V. D."/>
        </authorList>
    </citation>
    <scope>NUCLEOTIDE SEQUENCE</scope>
    <source>
        <strain evidence="2">AVDCRST_MAG74</strain>
    </source>
</reference>
<sequence length="151" mass="16785">MQSLEKHLIVGQKTCFKKCDDSSGSFDGAENSQRYVCRSRFGFFRLRCRNVAFFWGTNDRYVSSLHPHGAAEKAGVLIGDVLLSIDDTPTLEPTDVQAALRGKEAGNTVKAKLLRGGELTEIEIVLGERPARDSGEHRRECGGRGWRRRGC</sequence>
<name>A0A6J4N705_9BACT</name>
<dbReference type="AlphaFoldDB" id="A0A6J4N705"/>
<dbReference type="InterPro" id="IPR001478">
    <property type="entry name" value="PDZ"/>
</dbReference>
<dbReference type="SMART" id="SM00228">
    <property type="entry name" value="PDZ"/>
    <property type="match status" value="1"/>
</dbReference>
<protein>
    <recommendedName>
        <fullName evidence="1">PDZ domain-containing protein</fullName>
    </recommendedName>
</protein>
<organism evidence="2">
    <name type="scientific">uncultured Pyrinomonadaceae bacterium</name>
    <dbReference type="NCBI Taxonomy" id="2283094"/>
    <lineage>
        <taxon>Bacteria</taxon>
        <taxon>Pseudomonadati</taxon>
        <taxon>Acidobacteriota</taxon>
        <taxon>Blastocatellia</taxon>
        <taxon>Blastocatellales</taxon>
        <taxon>Pyrinomonadaceae</taxon>
        <taxon>environmental samples</taxon>
    </lineage>
</organism>
<evidence type="ECO:0000259" key="1">
    <source>
        <dbReference type="PROSITE" id="PS50106"/>
    </source>
</evidence>